<keyword evidence="4" id="KW-1185">Reference proteome</keyword>
<dbReference type="RefSeq" id="XP_066654680.1">
    <property type="nucleotide sequence ID" value="XM_066800587.1"/>
</dbReference>
<organism evidence="3 4">
    <name type="scientific">Phyllosticta citribraziliensis</name>
    <dbReference type="NCBI Taxonomy" id="989973"/>
    <lineage>
        <taxon>Eukaryota</taxon>
        <taxon>Fungi</taxon>
        <taxon>Dikarya</taxon>
        <taxon>Ascomycota</taxon>
        <taxon>Pezizomycotina</taxon>
        <taxon>Dothideomycetes</taxon>
        <taxon>Dothideomycetes incertae sedis</taxon>
        <taxon>Botryosphaeriales</taxon>
        <taxon>Phyllostictaceae</taxon>
        <taxon>Phyllosticta</taxon>
    </lineage>
</organism>
<evidence type="ECO:0000313" key="3">
    <source>
        <dbReference type="EMBL" id="KAK7536264.1"/>
    </source>
</evidence>
<dbReference type="EMBL" id="JBBPEH010000007">
    <property type="protein sequence ID" value="KAK7536264.1"/>
    <property type="molecule type" value="Genomic_DNA"/>
</dbReference>
<dbReference type="GeneID" id="92033493"/>
<keyword evidence="2" id="KW-0472">Membrane</keyword>
<reference evidence="3 4" key="1">
    <citation type="submission" date="2024-04" db="EMBL/GenBank/DDBJ databases">
        <title>Phyllosticta paracitricarpa is synonymous to the EU quarantine fungus P. citricarpa based on phylogenomic analyses.</title>
        <authorList>
            <consortium name="Lawrence Berkeley National Laboratory"/>
            <person name="Van ingen-buijs V.A."/>
            <person name="Van westerhoven A.C."/>
            <person name="Haridas S."/>
            <person name="Skiadas P."/>
            <person name="Martin F."/>
            <person name="Groenewald J.Z."/>
            <person name="Crous P.W."/>
            <person name="Seidl M.F."/>
        </authorList>
    </citation>
    <scope>NUCLEOTIDE SEQUENCE [LARGE SCALE GENOMIC DNA]</scope>
    <source>
        <strain evidence="3 4">CPC 17464</strain>
    </source>
</reference>
<feature type="transmembrane region" description="Helical" evidence="2">
    <location>
        <begin position="635"/>
        <end position="657"/>
    </location>
</feature>
<evidence type="ECO:0000256" key="2">
    <source>
        <dbReference type="SAM" id="Phobius"/>
    </source>
</evidence>
<evidence type="ECO:0008006" key="5">
    <source>
        <dbReference type="Google" id="ProtNLM"/>
    </source>
</evidence>
<feature type="transmembrane region" description="Helical" evidence="2">
    <location>
        <begin position="208"/>
        <end position="226"/>
    </location>
</feature>
<accession>A0ABR1LM30</accession>
<evidence type="ECO:0000313" key="4">
    <source>
        <dbReference type="Proteomes" id="UP001360953"/>
    </source>
</evidence>
<comment type="caution">
    <text evidence="3">The sequence shown here is derived from an EMBL/GenBank/DDBJ whole genome shotgun (WGS) entry which is preliminary data.</text>
</comment>
<proteinExistence type="predicted"/>
<feature type="region of interest" description="Disordered" evidence="1">
    <location>
        <begin position="1"/>
        <end position="42"/>
    </location>
</feature>
<feature type="transmembrane region" description="Helical" evidence="2">
    <location>
        <begin position="159"/>
        <end position="178"/>
    </location>
</feature>
<feature type="transmembrane region" description="Helical" evidence="2">
    <location>
        <begin position="116"/>
        <end position="139"/>
    </location>
</feature>
<protein>
    <recommendedName>
        <fullName evidence="5">Transmembrane protein</fullName>
    </recommendedName>
</protein>
<keyword evidence="2" id="KW-1133">Transmembrane helix</keyword>
<feature type="region of interest" description="Disordered" evidence="1">
    <location>
        <begin position="58"/>
        <end position="79"/>
    </location>
</feature>
<keyword evidence="2" id="KW-0812">Transmembrane</keyword>
<sequence>MEHSTDGRSRNTPGSRPASLRGLSFSSLPTPPQVEMSAWGSSETLQQHASAALRRPLLPATNSPAPLPNQHDVSSGAPRKSVEVLEGQTLLEKQDWPGWKSDARTLRDTTDLTARVFSFIFLALIPACFIGLGIAICSLRDKTESTTSRDVVQAAKVASTLWPIAFAAVVGTMSRVIALYRAERSVKLGVLELFMRSQTLFNTIKESFGLRILSLWTVMLLAIWAFSPAGGIAVDQILSLRNNFDTANVPLIYYPNTAVGNLTVQSLVSSASGLRSSTVDRAMMYGSVLTDPGVSLLAAEASSPDVERKLNATIERITPKAATNGTRHDLWGNVRIPFLHALPGFDEKKPYDWVKVSLTKITQFSSLLGMPIRGINDTGAGNMTLQLSSCYHSLECSAWETIEDWVDRHPSWNGSMSFSSILSNASYPNTFLRHVEPNWNPANSSDEVFLKFGYTMREENVDNMLTVCGVTVEYVDVQIECSRLTTAGELDCVSTALRRTRDPGETPHVTATSFYPWGVSGLDEMTSLLASGHPAQAGPFELYLADPIQGFSSKIGDMPSYKDLPLSVFQSRLSLLLNTYWHMSLNTSVFLGIDGVTPSTKNNTEKSWLNELEDWAPAMGSWTTPAAPTYQISPAWMALYFVATAVLTLCALVAVILQSRIRAPDFLGSMSTLTRDSPYVTVPPGGSGLEGSERARLLKNMWVRIQDIRPGEAVGKIAFSDDKNLGAKLEWKRLYE</sequence>
<evidence type="ECO:0000256" key="1">
    <source>
        <dbReference type="SAM" id="MobiDB-lite"/>
    </source>
</evidence>
<name>A0ABR1LM30_9PEZI</name>
<gene>
    <name evidence="3" type="ORF">J3D65DRAFT_627965</name>
</gene>
<dbReference type="Proteomes" id="UP001360953">
    <property type="component" value="Unassembled WGS sequence"/>
</dbReference>